<reference evidence="1 2" key="1">
    <citation type="submission" date="2021-06" db="EMBL/GenBank/DDBJ databases">
        <title>Caerostris extrusa draft genome.</title>
        <authorList>
            <person name="Kono N."/>
            <person name="Arakawa K."/>
        </authorList>
    </citation>
    <scope>NUCLEOTIDE SEQUENCE [LARGE SCALE GENOMIC DNA]</scope>
</reference>
<dbReference type="AlphaFoldDB" id="A0AAV4MS78"/>
<evidence type="ECO:0000313" key="2">
    <source>
        <dbReference type="Proteomes" id="UP001054945"/>
    </source>
</evidence>
<sequence length="160" mass="17801">MHLPVAQKNIAIAACQWLRVNANAARGLGMRVNDNATCQSRMRVNANAASRLHMKLSSLPRKPFHFSRHEAEVIGMIRLPPEHLIKGPFYSNPLLRSCFNERLPKSLGKPLDHSAFQSSQLYIRGSLVSSGSHKGQVEDLLKNLCWYEAKAPCSASQVPD</sequence>
<name>A0AAV4MS78_CAEEX</name>
<dbReference type="Proteomes" id="UP001054945">
    <property type="component" value="Unassembled WGS sequence"/>
</dbReference>
<gene>
    <name evidence="1" type="ORF">CEXT_575981</name>
</gene>
<evidence type="ECO:0000313" key="1">
    <source>
        <dbReference type="EMBL" id="GIX75265.1"/>
    </source>
</evidence>
<organism evidence="1 2">
    <name type="scientific">Caerostris extrusa</name>
    <name type="common">Bark spider</name>
    <name type="synonym">Caerostris bankana</name>
    <dbReference type="NCBI Taxonomy" id="172846"/>
    <lineage>
        <taxon>Eukaryota</taxon>
        <taxon>Metazoa</taxon>
        <taxon>Ecdysozoa</taxon>
        <taxon>Arthropoda</taxon>
        <taxon>Chelicerata</taxon>
        <taxon>Arachnida</taxon>
        <taxon>Araneae</taxon>
        <taxon>Araneomorphae</taxon>
        <taxon>Entelegynae</taxon>
        <taxon>Araneoidea</taxon>
        <taxon>Araneidae</taxon>
        <taxon>Caerostris</taxon>
    </lineage>
</organism>
<keyword evidence="2" id="KW-1185">Reference proteome</keyword>
<dbReference type="EMBL" id="BPLR01020153">
    <property type="protein sequence ID" value="GIX75265.1"/>
    <property type="molecule type" value="Genomic_DNA"/>
</dbReference>
<comment type="caution">
    <text evidence="1">The sequence shown here is derived from an EMBL/GenBank/DDBJ whole genome shotgun (WGS) entry which is preliminary data.</text>
</comment>
<accession>A0AAV4MS78</accession>
<protein>
    <submittedName>
        <fullName evidence="1">Uncharacterized protein</fullName>
    </submittedName>
</protein>
<proteinExistence type="predicted"/>